<accession>A0A0W0WRW9</accession>
<comment type="caution">
    <text evidence="1">The sequence shown here is derived from an EMBL/GenBank/DDBJ whole genome shotgun (WGS) entry which is preliminary data.</text>
</comment>
<name>A0A0W0WRW9_9GAMM</name>
<evidence type="ECO:0000313" key="2">
    <source>
        <dbReference type="Proteomes" id="UP000054725"/>
    </source>
</evidence>
<dbReference type="OrthoDB" id="5634102at2"/>
<organism evidence="1 2">
    <name type="scientific">Legionella nautarum</name>
    <dbReference type="NCBI Taxonomy" id="45070"/>
    <lineage>
        <taxon>Bacteria</taxon>
        <taxon>Pseudomonadati</taxon>
        <taxon>Pseudomonadota</taxon>
        <taxon>Gammaproteobacteria</taxon>
        <taxon>Legionellales</taxon>
        <taxon>Legionellaceae</taxon>
        <taxon>Legionella</taxon>
    </lineage>
</organism>
<dbReference type="Proteomes" id="UP000054725">
    <property type="component" value="Unassembled WGS sequence"/>
</dbReference>
<sequence length="440" mass="50672">MVKYMHFSDVYQIIKKMPKTDFVSSLVEKLKALEKNANTPNFIEFLTNNPVESSQDIFALRKDYDFMQFDKIIKGIDEILEDLKASKENARKNISDNHLDAIENILQDILSAAHQQKQFYDFYNERRSFYELAKTYATHYVPFNQENDPFKGTDFTGYCWGHTHQYGKLISEGQLRTLSDASNEELYKTNHQNWTFSDILFRRVGWYFRVSQEQKIRAMIWDVLKNMDTQATFNFNFLITNRGFHSTSLRMVGSGLEYYESNYGVVKFNTREAAVNFLAGHLLNEAMVVDGEVKFITVYKLPYANDPTQDMFADLPIAALQKEEVPEIEPKHSEKLQDAISALNSYIQVLREQGAGKGMIKANELQYLVAELKSLPTEDLKERVDGILANKNHSLMLNRGTGFYFFKSGFQSHSTTESLLQEISKAAEASVALQDIIVNI</sequence>
<dbReference type="PATRIC" id="fig|45070.6.peg.2058"/>
<evidence type="ECO:0000313" key="1">
    <source>
        <dbReference type="EMBL" id="KTD35065.1"/>
    </source>
</evidence>
<proteinExistence type="predicted"/>
<dbReference type="EMBL" id="LNYO01000017">
    <property type="protein sequence ID" value="KTD35065.1"/>
    <property type="molecule type" value="Genomic_DNA"/>
</dbReference>
<keyword evidence="2" id="KW-1185">Reference proteome</keyword>
<reference evidence="1 2" key="1">
    <citation type="submission" date="2015-11" db="EMBL/GenBank/DDBJ databases">
        <title>Genomic analysis of 38 Legionella species identifies large and diverse effector repertoires.</title>
        <authorList>
            <person name="Burstein D."/>
            <person name="Amaro F."/>
            <person name="Zusman T."/>
            <person name="Lifshitz Z."/>
            <person name="Cohen O."/>
            <person name="Gilbert J.A."/>
            <person name="Pupko T."/>
            <person name="Shuman H.A."/>
            <person name="Segal G."/>
        </authorList>
    </citation>
    <scope>NUCLEOTIDE SEQUENCE [LARGE SCALE GENOMIC DNA]</scope>
    <source>
        <strain evidence="1 2">ATCC 49506</strain>
    </source>
</reference>
<protein>
    <submittedName>
        <fullName evidence="1">Uncharacterized protein</fullName>
    </submittedName>
</protein>
<dbReference type="AlphaFoldDB" id="A0A0W0WRW9"/>
<gene>
    <name evidence="1" type="ORF">Lnau_1955</name>
</gene>